<evidence type="ECO:0000313" key="2">
    <source>
        <dbReference type="EMBL" id="MCD7464124.1"/>
    </source>
</evidence>
<gene>
    <name evidence="2" type="ORF">HAX54_052168</name>
</gene>
<dbReference type="EMBL" id="JACEIK010000942">
    <property type="protein sequence ID" value="MCD7464124.1"/>
    <property type="molecule type" value="Genomic_DNA"/>
</dbReference>
<evidence type="ECO:0000256" key="1">
    <source>
        <dbReference type="SAM" id="MobiDB-lite"/>
    </source>
</evidence>
<keyword evidence="3" id="KW-1185">Reference proteome</keyword>
<proteinExistence type="predicted"/>
<feature type="compositionally biased region" description="Basic and acidic residues" evidence="1">
    <location>
        <begin position="146"/>
        <end position="156"/>
    </location>
</feature>
<organism evidence="2 3">
    <name type="scientific">Datura stramonium</name>
    <name type="common">Jimsonweed</name>
    <name type="synonym">Common thornapple</name>
    <dbReference type="NCBI Taxonomy" id="4076"/>
    <lineage>
        <taxon>Eukaryota</taxon>
        <taxon>Viridiplantae</taxon>
        <taxon>Streptophyta</taxon>
        <taxon>Embryophyta</taxon>
        <taxon>Tracheophyta</taxon>
        <taxon>Spermatophyta</taxon>
        <taxon>Magnoliopsida</taxon>
        <taxon>eudicotyledons</taxon>
        <taxon>Gunneridae</taxon>
        <taxon>Pentapetalae</taxon>
        <taxon>asterids</taxon>
        <taxon>lamiids</taxon>
        <taxon>Solanales</taxon>
        <taxon>Solanaceae</taxon>
        <taxon>Solanoideae</taxon>
        <taxon>Datureae</taxon>
        <taxon>Datura</taxon>
    </lineage>
</organism>
<protein>
    <submittedName>
        <fullName evidence="2">Uncharacterized protein</fullName>
    </submittedName>
</protein>
<feature type="region of interest" description="Disordered" evidence="1">
    <location>
        <begin position="143"/>
        <end position="163"/>
    </location>
</feature>
<dbReference type="Proteomes" id="UP000823775">
    <property type="component" value="Unassembled WGS sequence"/>
</dbReference>
<sequence length="163" mass="18475">MSSPLEIQSKDSKSKAASNGGGSPQSTDSATECNEAEQRRKISENLARVKLVMQGAQEIPRGCRIINGKPWKSITEEKEVNTNRLNSYPDILDQLKHQRLPGTGQNPNSRHRTERQSEVVRVDISPEKINQYYLGHDYAPVDTTSYDEKAINKENQRPWWPLS</sequence>
<comment type="caution">
    <text evidence="2">The sequence shown here is derived from an EMBL/GenBank/DDBJ whole genome shotgun (WGS) entry which is preliminary data.</text>
</comment>
<feature type="region of interest" description="Disordered" evidence="1">
    <location>
        <begin position="1"/>
        <end position="39"/>
    </location>
</feature>
<feature type="region of interest" description="Disordered" evidence="1">
    <location>
        <begin position="98"/>
        <end position="122"/>
    </location>
</feature>
<reference evidence="2 3" key="1">
    <citation type="journal article" date="2021" name="BMC Genomics">
        <title>Datura genome reveals duplications of psychoactive alkaloid biosynthetic genes and high mutation rate following tissue culture.</title>
        <authorList>
            <person name="Rajewski A."/>
            <person name="Carter-House D."/>
            <person name="Stajich J."/>
            <person name="Litt A."/>
        </authorList>
    </citation>
    <scope>NUCLEOTIDE SEQUENCE [LARGE SCALE GENOMIC DNA]</scope>
    <source>
        <strain evidence="2">AR-01</strain>
    </source>
</reference>
<evidence type="ECO:0000313" key="3">
    <source>
        <dbReference type="Proteomes" id="UP000823775"/>
    </source>
</evidence>
<name>A0ABS8T0C7_DATST</name>
<accession>A0ABS8T0C7</accession>